<dbReference type="EMBL" id="JBAWKY010000005">
    <property type="protein sequence ID" value="MEI4463712.1"/>
    <property type="molecule type" value="Genomic_DNA"/>
</dbReference>
<feature type="binding site" evidence="4">
    <location>
        <position position="106"/>
    </location>
    <ligand>
        <name>(6R)-10-formyltetrahydrofolate</name>
        <dbReference type="ChEBI" id="CHEBI:195366"/>
    </ligand>
</feature>
<comment type="similarity">
    <text evidence="4">Belongs to the GART family.</text>
</comment>
<evidence type="ECO:0000313" key="9">
    <source>
        <dbReference type="Proteomes" id="UP001387110"/>
    </source>
</evidence>
<dbReference type="PANTHER" id="PTHR43369:SF2">
    <property type="entry name" value="PHOSPHORIBOSYLGLYCINAMIDE FORMYLTRANSFERASE"/>
    <property type="match status" value="1"/>
</dbReference>
<reference evidence="6 8" key="1">
    <citation type="journal article" date="2015" name="Int. J. Syst. Evol. Microbiol.">
        <title>Exiguobacterium enclense sp. nov., isolated from sediment.</title>
        <authorList>
            <person name="Dastager S.G."/>
            <person name="Mawlankar R."/>
            <person name="Sonalkar V.V."/>
            <person name="Thorat M.N."/>
            <person name="Mual P."/>
            <person name="Verma A."/>
            <person name="Krishnamurthi S."/>
            <person name="Tang S.K."/>
            <person name="Li W.J."/>
        </authorList>
    </citation>
    <scope>NUCLEOTIDE SEQUENCE [LARGE SCALE GENOMIC DNA]</scope>
    <source>
        <strain evidence="6 8">NIO-1109</strain>
    </source>
</reference>
<comment type="catalytic activity">
    <reaction evidence="4">
        <text>N(1)-(5-phospho-beta-D-ribosyl)glycinamide + (6R)-10-formyltetrahydrofolate = N(2)-formyl-N(1)-(5-phospho-beta-D-ribosyl)glycinamide + (6S)-5,6,7,8-tetrahydrofolate + H(+)</text>
        <dbReference type="Rhea" id="RHEA:15053"/>
        <dbReference type="ChEBI" id="CHEBI:15378"/>
        <dbReference type="ChEBI" id="CHEBI:57453"/>
        <dbReference type="ChEBI" id="CHEBI:143788"/>
        <dbReference type="ChEBI" id="CHEBI:147286"/>
        <dbReference type="ChEBI" id="CHEBI:195366"/>
        <dbReference type="EC" id="2.1.2.2"/>
    </reaction>
</comment>
<name>A0A0V8GCT8_9BACL</name>
<dbReference type="NCBIfam" id="TIGR00639">
    <property type="entry name" value="PurN"/>
    <property type="match status" value="1"/>
</dbReference>
<feature type="binding site" evidence="4">
    <location>
        <begin position="89"/>
        <end position="92"/>
    </location>
    <ligand>
        <name>(6R)-10-formyltetrahydrofolate</name>
        <dbReference type="ChEBI" id="CHEBI:195366"/>
    </ligand>
</feature>
<dbReference type="Proteomes" id="UP001387110">
    <property type="component" value="Unassembled WGS sequence"/>
</dbReference>
<dbReference type="InterPro" id="IPR036477">
    <property type="entry name" value="Formyl_transf_N_sf"/>
</dbReference>
<evidence type="ECO:0000256" key="3">
    <source>
        <dbReference type="ARBA" id="ARBA00022755"/>
    </source>
</evidence>
<evidence type="ECO:0000256" key="1">
    <source>
        <dbReference type="ARBA" id="ARBA00005054"/>
    </source>
</evidence>
<dbReference type="GO" id="GO:0005829">
    <property type="term" value="C:cytosol"/>
    <property type="evidence" value="ECO:0007669"/>
    <property type="project" value="TreeGrafter"/>
</dbReference>
<dbReference type="SMR" id="A0A0V8GCT8"/>
<dbReference type="Proteomes" id="UP000053797">
    <property type="component" value="Unassembled WGS sequence"/>
</dbReference>
<dbReference type="HAMAP" id="MF_01930">
    <property type="entry name" value="PurN"/>
    <property type="match status" value="1"/>
</dbReference>
<dbReference type="Gene3D" id="3.40.50.170">
    <property type="entry name" value="Formyl transferase, N-terminal domain"/>
    <property type="match status" value="1"/>
</dbReference>
<dbReference type="OrthoDB" id="9806170at2"/>
<feature type="domain" description="Formyl transferase N-terminal" evidence="5">
    <location>
        <begin position="1"/>
        <end position="181"/>
    </location>
</feature>
<sequence>MKIACFASGSGSNVEALFEAIEAGTLHASIELIVCDQPDAAVIERAKRRGCDVFVFRAKDYPDKPSFEREIIARLEAKGVERIILAGYMRLIGEELLGRYAGRIVNIHPSLLPAFPGKDAIGQAFRGGVKITGVTIHIVDEGMDTGPIMAQEAVRITEEMTRETLQQAIQRVEHRLYPQVIEEWMKEEANV</sequence>
<proteinExistence type="inferred from homology"/>
<dbReference type="CDD" id="cd08645">
    <property type="entry name" value="FMT_core_GART"/>
    <property type="match status" value="1"/>
</dbReference>
<keyword evidence="9" id="KW-1185">Reference proteome</keyword>
<accession>A0A0V8GCT8</accession>
<dbReference type="InterPro" id="IPR002376">
    <property type="entry name" value="Formyl_transf_N"/>
</dbReference>
<keyword evidence="2 4" id="KW-0808">Transferase</keyword>
<dbReference type="GO" id="GO:0006189">
    <property type="term" value="P:'de novo' IMP biosynthetic process"/>
    <property type="evidence" value="ECO:0007669"/>
    <property type="project" value="UniProtKB-UniRule"/>
</dbReference>
<feature type="site" description="Raises pKa of active site His" evidence="4">
    <location>
        <position position="144"/>
    </location>
</feature>
<dbReference type="UniPathway" id="UPA00074">
    <property type="reaction ID" value="UER00126"/>
</dbReference>
<evidence type="ECO:0000313" key="8">
    <source>
        <dbReference type="Proteomes" id="UP000053797"/>
    </source>
</evidence>
<evidence type="ECO:0000313" key="7">
    <source>
        <dbReference type="EMBL" id="MEI4463712.1"/>
    </source>
</evidence>
<feature type="binding site" evidence="4">
    <location>
        <position position="64"/>
    </location>
    <ligand>
        <name>(6R)-10-formyltetrahydrofolate</name>
        <dbReference type="ChEBI" id="CHEBI:195366"/>
    </ligand>
</feature>
<evidence type="ECO:0000256" key="2">
    <source>
        <dbReference type="ARBA" id="ARBA00022679"/>
    </source>
</evidence>
<dbReference type="EC" id="2.1.2.2" evidence="4"/>
<reference evidence="7 9" key="2">
    <citation type="submission" date="2023-12" db="EMBL/GenBank/DDBJ databases">
        <authorList>
            <person name="Easwaran N."/>
            <person name="Lazarus H.P.S."/>
        </authorList>
    </citation>
    <scope>NUCLEOTIDE SEQUENCE [LARGE SCALE GENOMIC DNA]</scope>
    <source>
        <strain evidence="7 9">VIT-2023</strain>
    </source>
</reference>
<comment type="caution">
    <text evidence="6">The sequence shown here is derived from an EMBL/GenBank/DDBJ whole genome shotgun (WGS) entry which is preliminary data.</text>
</comment>
<dbReference type="AlphaFoldDB" id="A0A0V8GCT8"/>
<evidence type="ECO:0000256" key="4">
    <source>
        <dbReference type="HAMAP-Rule" id="MF_01930"/>
    </source>
</evidence>
<feature type="active site" description="Proton donor" evidence="4">
    <location>
        <position position="108"/>
    </location>
</feature>
<keyword evidence="3 4" id="KW-0658">Purine biosynthesis</keyword>
<feature type="binding site" evidence="4">
    <location>
        <begin position="11"/>
        <end position="13"/>
    </location>
    <ligand>
        <name>N(1)-(5-phospho-beta-D-ribosyl)glycinamide</name>
        <dbReference type="ChEBI" id="CHEBI:143788"/>
    </ligand>
</feature>
<dbReference type="PANTHER" id="PTHR43369">
    <property type="entry name" value="PHOSPHORIBOSYLGLYCINAMIDE FORMYLTRANSFERASE"/>
    <property type="match status" value="1"/>
</dbReference>
<comment type="function">
    <text evidence="4">Catalyzes the transfer of a formyl group from 10-formyltetrahydrofolate to 5-phospho-ribosyl-glycinamide (GAR), producing 5-phospho-ribosyl-N-formylglycinamide (FGAR) and tetrahydrofolate.</text>
</comment>
<dbReference type="InterPro" id="IPR004607">
    <property type="entry name" value="GART"/>
</dbReference>
<dbReference type="SUPFAM" id="SSF53328">
    <property type="entry name" value="Formyltransferase"/>
    <property type="match status" value="1"/>
</dbReference>
<organism evidence="6 8">
    <name type="scientific">Exiguobacterium indicum</name>
    <dbReference type="NCBI Taxonomy" id="296995"/>
    <lineage>
        <taxon>Bacteria</taxon>
        <taxon>Bacillati</taxon>
        <taxon>Bacillota</taxon>
        <taxon>Bacilli</taxon>
        <taxon>Bacillales</taxon>
        <taxon>Bacillales Family XII. Incertae Sedis</taxon>
        <taxon>Exiguobacterium</taxon>
    </lineage>
</organism>
<dbReference type="GeneID" id="90838361"/>
<evidence type="ECO:0000259" key="5">
    <source>
        <dbReference type="Pfam" id="PF00551"/>
    </source>
</evidence>
<comment type="pathway">
    <text evidence="1 4">Purine metabolism; IMP biosynthesis via de novo pathway; N(2)-formyl-N(1)-(5-phospho-D-ribosyl)glycinamide from N(1)-(5-phospho-D-ribosyl)glycinamide (10-formyl THF route): step 1/1.</text>
</comment>
<dbReference type="GO" id="GO:0004644">
    <property type="term" value="F:phosphoribosylglycinamide formyltransferase activity"/>
    <property type="evidence" value="ECO:0007669"/>
    <property type="project" value="UniProtKB-UniRule"/>
</dbReference>
<evidence type="ECO:0000313" key="6">
    <source>
        <dbReference type="EMBL" id="KSU48043.1"/>
    </source>
</evidence>
<protein>
    <recommendedName>
        <fullName evidence="4">Phosphoribosylglycinamide formyltransferase</fullName>
        <ecNumber evidence="4">2.1.2.2</ecNumber>
    </recommendedName>
    <alternativeName>
        <fullName evidence="4">5'-phosphoribosylglycinamide transformylase</fullName>
    </alternativeName>
    <alternativeName>
        <fullName evidence="4">GAR transformylase</fullName>
        <shortName evidence="4">GART</shortName>
    </alternativeName>
</protein>
<dbReference type="Pfam" id="PF00551">
    <property type="entry name" value="Formyl_trans_N"/>
    <property type="match status" value="1"/>
</dbReference>
<dbReference type="FunFam" id="3.40.50.170:FF:000007">
    <property type="entry name" value="Phosphoribosylglycinamide formyltransferase"/>
    <property type="match status" value="1"/>
</dbReference>
<dbReference type="EMBL" id="LNQL01000005">
    <property type="protein sequence ID" value="KSU48043.1"/>
    <property type="molecule type" value="Genomic_DNA"/>
</dbReference>
<gene>
    <name evidence="4 7" type="primary">purN</name>
    <name evidence="6" type="ORF">AS033_12940</name>
    <name evidence="7" type="ORF">SZL87_14900</name>
</gene>
<dbReference type="RefSeq" id="WP_023467073.1">
    <property type="nucleotide sequence ID" value="NZ_FMYN01000005.1"/>
</dbReference>